<accession>A0A2S8BLJ1</accession>
<sequence>MQAVLGRVDAGDVLQDPVTVAMTHSGAAGGADIFVTTTPLPVAGSVGYTVRVLPNHPMLAAANELGLVTLA</sequence>
<dbReference type="EMBL" id="PPEA01000316">
    <property type="protein sequence ID" value="PQM47571.1"/>
    <property type="molecule type" value="Genomic_DNA"/>
</dbReference>
<dbReference type="Proteomes" id="UP000238296">
    <property type="component" value="Unassembled WGS sequence"/>
</dbReference>
<protein>
    <submittedName>
        <fullName evidence="1">Glycogen phosphorylase</fullName>
        <ecNumber evidence="1">2.4.1.1</ecNumber>
    </submittedName>
</protein>
<evidence type="ECO:0000313" key="2">
    <source>
        <dbReference type="Proteomes" id="UP000238296"/>
    </source>
</evidence>
<keyword evidence="1" id="KW-0808">Transferase</keyword>
<keyword evidence="1" id="KW-0328">Glycosyltransferase</keyword>
<evidence type="ECO:0000313" key="1">
    <source>
        <dbReference type="EMBL" id="PQM47571.1"/>
    </source>
</evidence>
<dbReference type="GO" id="GO:0004645">
    <property type="term" value="F:1,4-alpha-oligoglucan phosphorylase activity"/>
    <property type="evidence" value="ECO:0007669"/>
    <property type="project" value="UniProtKB-EC"/>
</dbReference>
<organism evidence="1 2">
    <name type="scientific">Mycobacterium talmoniae</name>
    <dbReference type="NCBI Taxonomy" id="1858794"/>
    <lineage>
        <taxon>Bacteria</taxon>
        <taxon>Bacillati</taxon>
        <taxon>Actinomycetota</taxon>
        <taxon>Actinomycetes</taxon>
        <taxon>Mycobacteriales</taxon>
        <taxon>Mycobacteriaceae</taxon>
        <taxon>Mycobacterium</taxon>
    </lineage>
</organism>
<reference evidence="1 2" key="1">
    <citation type="journal article" date="2017" name="Int. J. Syst. Evol. Microbiol.">
        <title>Mycobacterium talmoniae sp. nov., a slowly growing mycobacterium isolated from human respiratory samples.</title>
        <authorList>
            <person name="Davidson R.M."/>
            <person name="DeGroote M.A."/>
            <person name="Marola J.L."/>
            <person name="Buss S."/>
            <person name="Jones V."/>
            <person name="McNeil M.R."/>
            <person name="Freifeld A.G."/>
            <person name="Elaine Epperson L."/>
            <person name="Hasan N.A."/>
            <person name="Jackson M."/>
            <person name="Iwen P.C."/>
            <person name="Salfinger M."/>
            <person name="Strong M."/>
        </authorList>
    </citation>
    <scope>NUCLEOTIDE SEQUENCE [LARGE SCALE GENOMIC DNA]</scope>
    <source>
        <strain evidence="1 2">ATCC BAA-2683</strain>
    </source>
</reference>
<comment type="caution">
    <text evidence="1">The sequence shown here is derived from an EMBL/GenBank/DDBJ whole genome shotgun (WGS) entry which is preliminary data.</text>
</comment>
<proteinExistence type="predicted"/>
<dbReference type="AlphaFoldDB" id="A0A2S8BLJ1"/>
<name>A0A2S8BLJ1_9MYCO</name>
<dbReference type="EC" id="2.4.1.1" evidence="1"/>
<gene>
    <name evidence="1" type="primary">glgP_1</name>
    <name evidence="1" type="ORF">C1Y40_02219</name>
</gene>